<comment type="caution">
    <text evidence="4">The sequence shown here is derived from an EMBL/GenBank/DDBJ whole genome shotgun (WGS) entry which is preliminary data.</text>
</comment>
<proteinExistence type="inferred from homology"/>
<reference evidence="4 5" key="1">
    <citation type="journal article" date="2021" name="J. Hered.">
        <title>A chromosome-level genome assembly of the parasitoid wasp, Cotesia glomerata (Hymenoptera: Braconidae).</title>
        <authorList>
            <person name="Pinto B.J."/>
            <person name="Weis J.J."/>
            <person name="Gamble T."/>
            <person name="Ode P.J."/>
            <person name="Paul R."/>
            <person name="Zaspel J.M."/>
        </authorList>
    </citation>
    <scope>NUCLEOTIDE SEQUENCE [LARGE SCALE GENOMIC DNA]</scope>
    <source>
        <strain evidence="4">CgM1</strain>
    </source>
</reference>
<keyword evidence="5" id="KW-1185">Reference proteome</keyword>
<organism evidence="4 5">
    <name type="scientific">Cotesia glomerata</name>
    <name type="common">Lepidopteran parasitic wasp</name>
    <name type="synonym">Apanteles glomeratus</name>
    <dbReference type="NCBI Taxonomy" id="32391"/>
    <lineage>
        <taxon>Eukaryota</taxon>
        <taxon>Metazoa</taxon>
        <taxon>Ecdysozoa</taxon>
        <taxon>Arthropoda</taxon>
        <taxon>Hexapoda</taxon>
        <taxon>Insecta</taxon>
        <taxon>Pterygota</taxon>
        <taxon>Neoptera</taxon>
        <taxon>Endopterygota</taxon>
        <taxon>Hymenoptera</taxon>
        <taxon>Apocrita</taxon>
        <taxon>Ichneumonoidea</taxon>
        <taxon>Braconidae</taxon>
        <taxon>Microgastrinae</taxon>
        <taxon>Cotesia</taxon>
    </lineage>
</organism>
<dbReference type="CDD" id="cd20557">
    <property type="entry name" value="CYCLIN_ScPCL1-like"/>
    <property type="match status" value="1"/>
</dbReference>
<keyword evidence="3" id="KW-0472">Membrane</keyword>
<dbReference type="Pfam" id="PF08613">
    <property type="entry name" value="Cyclin"/>
    <property type="match status" value="1"/>
</dbReference>
<dbReference type="GO" id="GO:0000307">
    <property type="term" value="C:cyclin-dependent protein kinase holoenzyme complex"/>
    <property type="evidence" value="ECO:0007669"/>
    <property type="project" value="TreeGrafter"/>
</dbReference>
<dbReference type="AlphaFoldDB" id="A0AAV7IH99"/>
<comment type="similarity">
    <text evidence="1">Belongs to the CNPPD1 family.</text>
</comment>
<dbReference type="InterPro" id="IPR036915">
    <property type="entry name" value="Cyclin-like_sf"/>
</dbReference>
<sequence length="369" mass="42295">MSNTSRGKRLSRKLKTVGDHNLFLNRITKSLYYSKLPMTDRLSLPVTEFAAELFSEVKSGCSLERLDVEEASRISRNACVSPCSFVLALLYLERLKDCNPEYLYKAAPAELFLVSLMVASKFLNDDGEDDEVFNVEWAKSGDLTLAQMNRLEMEFLDAINWSIYVNDKEFWNRLRKLEELMAYKEAKKRGWFSYTEIICLMDTIRITAIINTIFNISTVCVATYAIGLITLFGSALITSHIPGTYLALRQSSKPTTLNKSELIVPETKLIEETELPDDFLKCNVSCKNCIVKTPTSTSPDKIGWASTIINWFSKYHVSKTQLKFENDKLKNPGAFITNSQSLLRDHILWENVIVEINWKDTLRVYFEYP</sequence>
<evidence type="ECO:0000256" key="3">
    <source>
        <dbReference type="SAM" id="Phobius"/>
    </source>
</evidence>
<dbReference type="SUPFAM" id="SSF47954">
    <property type="entry name" value="Cyclin-like"/>
    <property type="match status" value="1"/>
</dbReference>
<dbReference type="GO" id="GO:0005634">
    <property type="term" value="C:nucleus"/>
    <property type="evidence" value="ECO:0007669"/>
    <property type="project" value="TreeGrafter"/>
</dbReference>
<gene>
    <name evidence="4" type="ORF">KQX54_010198</name>
</gene>
<evidence type="ECO:0000313" key="5">
    <source>
        <dbReference type="Proteomes" id="UP000826195"/>
    </source>
</evidence>
<keyword evidence="3" id="KW-0812">Transmembrane</keyword>
<evidence type="ECO:0000256" key="1">
    <source>
        <dbReference type="ARBA" id="ARBA00038508"/>
    </source>
</evidence>
<dbReference type="Proteomes" id="UP000826195">
    <property type="component" value="Unassembled WGS sequence"/>
</dbReference>
<dbReference type="GO" id="GO:0019901">
    <property type="term" value="F:protein kinase binding"/>
    <property type="evidence" value="ECO:0007669"/>
    <property type="project" value="InterPro"/>
</dbReference>
<name>A0AAV7IH99_COTGL</name>
<evidence type="ECO:0000256" key="2">
    <source>
        <dbReference type="ARBA" id="ARBA00040808"/>
    </source>
</evidence>
<dbReference type="InterPro" id="IPR013922">
    <property type="entry name" value="Cyclin_PHO80-like"/>
</dbReference>
<accession>A0AAV7IH99</accession>
<dbReference type="Gene3D" id="1.10.472.10">
    <property type="entry name" value="Cyclin-like"/>
    <property type="match status" value="1"/>
</dbReference>
<protein>
    <recommendedName>
        <fullName evidence="2">Protein CNPPD1</fullName>
    </recommendedName>
</protein>
<keyword evidence="3" id="KW-1133">Transmembrane helix</keyword>
<feature type="transmembrane region" description="Helical" evidence="3">
    <location>
        <begin position="222"/>
        <end position="248"/>
    </location>
</feature>
<dbReference type="GO" id="GO:0016538">
    <property type="term" value="F:cyclin-dependent protein serine/threonine kinase regulator activity"/>
    <property type="evidence" value="ECO:0007669"/>
    <property type="project" value="TreeGrafter"/>
</dbReference>
<dbReference type="EMBL" id="JAHXZJ010000374">
    <property type="protein sequence ID" value="KAH0560946.1"/>
    <property type="molecule type" value="Genomic_DNA"/>
</dbReference>
<evidence type="ECO:0000313" key="4">
    <source>
        <dbReference type="EMBL" id="KAH0560946.1"/>
    </source>
</evidence>
<dbReference type="PANTHER" id="PTHR15615">
    <property type="match status" value="1"/>
</dbReference>
<dbReference type="PANTHER" id="PTHR15615:SF108">
    <property type="entry name" value="PROTEIN CNPPD1"/>
    <property type="match status" value="1"/>
</dbReference>